<dbReference type="PANTHER" id="PTHR12197">
    <property type="entry name" value="HISTONE-LYSINE N-METHYLTRANSFERASE SMYD"/>
    <property type="match status" value="1"/>
</dbReference>
<dbReference type="AlphaFoldDB" id="A0A074XZL0"/>
<dbReference type="InterPro" id="IPR046341">
    <property type="entry name" value="SET_dom_sf"/>
</dbReference>
<evidence type="ECO:0000259" key="1">
    <source>
        <dbReference type="PROSITE" id="PS50280"/>
    </source>
</evidence>
<reference evidence="2 3" key="1">
    <citation type="journal article" date="2014" name="BMC Genomics">
        <title>Genome sequencing of four Aureobasidium pullulans varieties: biotechnological potential, stress tolerance, and description of new species.</title>
        <authorList>
            <person name="Gostin Ar C."/>
            <person name="Ohm R.A."/>
            <person name="Kogej T."/>
            <person name="Sonjak S."/>
            <person name="Turk M."/>
            <person name="Zajc J."/>
            <person name="Zalar P."/>
            <person name="Grube M."/>
            <person name="Sun H."/>
            <person name="Han J."/>
            <person name="Sharma A."/>
            <person name="Chiniquy J."/>
            <person name="Ngan C.Y."/>
            <person name="Lipzen A."/>
            <person name="Barry K."/>
            <person name="Grigoriev I.V."/>
            <person name="Gunde-Cimerman N."/>
        </authorList>
    </citation>
    <scope>NUCLEOTIDE SEQUENCE [LARGE SCALE GENOMIC DNA]</scope>
    <source>
        <strain evidence="2 3">EXF-2481</strain>
    </source>
</reference>
<dbReference type="RefSeq" id="XP_013339424.1">
    <property type="nucleotide sequence ID" value="XM_013483970.1"/>
</dbReference>
<dbReference type="Proteomes" id="UP000030641">
    <property type="component" value="Unassembled WGS sequence"/>
</dbReference>
<protein>
    <recommendedName>
        <fullName evidence="1">SET domain-containing protein</fullName>
    </recommendedName>
</protein>
<dbReference type="FunCoup" id="A0A074XZL0">
    <property type="interactions" value="61"/>
</dbReference>
<accession>A0A074XZL0</accession>
<evidence type="ECO:0000313" key="2">
    <source>
        <dbReference type="EMBL" id="KEQ90910.1"/>
    </source>
</evidence>
<dbReference type="InterPro" id="IPR050869">
    <property type="entry name" value="H3K4_H4K5_MeTrfase"/>
</dbReference>
<sequence length="351" mass="39261">MSAPASLHASPIFAVRETAESGRGVYATQYIPKGTLLFETAEIAASIVYREYWKEVCAQCFQYDRGRNWKIRNAKTGHAFCSENCQVIWQNDVVTDEVASMAIEGLGKPRQSSSSDHDHNPAYDLPRPTIPEIESAWAAAEDTATRIRTARSSAKPSKPERRLLTQILAIPPTRDLILYQLPALLTIANSPSLWADVLILESESAPYTSPADLELQITSYHHLLACAPLPLLGHITAENLRTLAAKSSHNVFNIWSQDLDDGGSGGSECLGYGLWTAASYWNHSCGPNIWKRREGRMWKFWAERDVAEGEALCISYLGGDERDMTRQERRDKLKEHWKFDCACSRCQAEVS</sequence>
<dbReference type="GeneID" id="25368806"/>
<dbReference type="OrthoDB" id="1028014at2759"/>
<dbReference type="PROSITE" id="PS50280">
    <property type="entry name" value="SET"/>
    <property type="match status" value="1"/>
</dbReference>
<dbReference type="HOGENOM" id="CLU_038964_1_0_1"/>
<organism evidence="2 3">
    <name type="scientific">Aureobasidium subglaciale (strain EXF-2481)</name>
    <name type="common">Aureobasidium pullulans var. subglaciale</name>
    <dbReference type="NCBI Taxonomy" id="1043005"/>
    <lineage>
        <taxon>Eukaryota</taxon>
        <taxon>Fungi</taxon>
        <taxon>Dikarya</taxon>
        <taxon>Ascomycota</taxon>
        <taxon>Pezizomycotina</taxon>
        <taxon>Dothideomycetes</taxon>
        <taxon>Dothideomycetidae</taxon>
        <taxon>Dothideales</taxon>
        <taxon>Saccotheciaceae</taxon>
        <taxon>Aureobasidium</taxon>
    </lineage>
</organism>
<dbReference type="EMBL" id="KL584784">
    <property type="protein sequence ID" value="KEQ90910.1"/>
    <property type="molecule type" value="Genomic_DNA"/>
</dbReference>
<proteinExistence type="predicted"/>
<dbReference type="OMA" id="FRKEVCH"/>
<keyword evidence="3" id="KW-1185">Reference proteome</keyword>
<gene>
    <name evidence="2" type="ORF">AUEXF2481DRAFT_525506</name>
</gene>
<dbReference type="InParanoid" id="A0A074XZL0"/>
<dbReference type="Pfam" id="PF00856">
    <property type="entry name" value="SET"/>
    <property type="match status" value="1"/>
</dbReference>
<dbReference type="STRING" id="1043005.A0A074XZL0"/>
<name>A0A074XZL0_AURSE</name>
<dbReference type="Gene3D" id="2.170.270.10">
    <property type="entry name" value="SET domain"/>
    <property type="match status" value="1"/>
</dbReference>
<evidence type="ECO:0000313" key="3">
    <source>
        <dbReference type="Proteomes" id="UP000030641"/>
    </source>
</evidence>
<dbReference type="CDD" id="cd20071">
    <property type="entry name" value="SET_SMYD"/>
    <property type="match status" value="1"/>
</dbReference>
<dbReference type="SUPFAM" id="SSF82199">
    <property type="entry name" value="SET domain"/>
    <property type="match status" value="1"/>
</dbReference>
<dbReference type="GO" id="GO:0005634">
    <property type="term" value="C:nucleus"/>
    <property type="evidence" value="ECO:0007669"/>
    <property type="project" value="TreeGrafter"/>
</dbReference>
<dbReference type="InterPro" id="IPR001214">
    <property type="entry name" value="SET_dom"/>
</dbReference>
<dbReference type="PANTHER" id="PTHR12197:SF294">
    <property type="entry name" value="POTENTIAL PROTEIN LYSINE METHYLTRANSFERASE SET6"/>
    <property type="match status" value="1"/>
</dbReference>
<feature type="domain" description="SET" evidence="1">
    <location>
        <begin position="11"/>
        <end position="317"/>
    </location>
</feature>